<evidence type="ECO:0000313" key="2">
    <source>
        <dbReference type="Proteomes" id="UP000004994"/>
    </source>
</evidence>
<dbReference type="Gramene" id="Solyc03g007395.1.1">
    <property type="protein sequence ID" value="Solyc03g007395.1.1"/>
    <property type="gene ID" value="Solyc03g007395.1"/>
</dbReference>
<proteinExistence type="predicted"/>
<accession>A0A3Q7FG79</accession>
<dbReference type="InParanoid" id="A0A3Q7FG79"/>
<organism evidence="1">
    <name type="scientific">Solanum lycopersicum</name>
    <name type="common">Tomato</name>
    <name type="synonym">Lycopersicon esculentum</name>
    <dbReference type="NCBI Taxonomy" id="4081"/>
    <lineage>
        <taxon>Eukaryota</taxon>
        <taxon>Viridiplantae</taxon>
        <taxon>Streptophyta</taxon>
        <taxon>Embryophyta</taxon>
        <taxon>Tracheophyta</taxon>
        <taxon>Spermatophyta</taxon>
        <taxon>Magnoliopsida</taxon>
        <taxon>eudicotyledons</taxon>
        <taxon>Gunneridae</taxon>
        <taxon>Pentapetalae</taxon>
        <taxon>asterids</taxon>
        <taxon>lamiids</taxon>
        <taxon>Solanales</taxon>
        <taxon>Solanaceae</taxon>
        <taxon>Solanoideae</taxon>
        <taxon>Solaneae</taxon>
        <taxon>Solanum</taxon>
        <taxon>Solanum subgen. Lycopersicon</taxon>
    </lineage>
</organism>
<reference evidence="1" key="2">
    <citation type="submission" date="2019-01" db="UniProtKB">
        <authorList>
            <consortium name="EnsemblPlants"/>
        </authorList>
    </citation>
    <scope>IDENTIFICATION</scope>
    <source>
        <strain evidence="1">cv. Heinz 1706</strain>
    </source>
</reference>
<protein>
    <submittedName>
        <fullName evidence="1">Uncharacterized protein</fullName>
    </submittedName>
</protein>
<evidence type="ECO:0000313" key="1">
    <source>
        <dbReference type="EnsemblPlants" id="Solyc03g007395.1.1"/>
    </source>
</evidence>
<reference evidence="1" key="1">
    <citation type="journal article" date="2012" name="Nature">
        <title>The tomato genome sequence provides insights into fleshy fruit evolution.</title>
        <authorList>
            <consortium name="Tomato Genome Consortium"/>
        </authorList>
    </citation>
    <scope>NUCLEOTIDE SEQUENCE [LARGE SCALE GENOMIC DNA]</scope>
    <source>
        <strain evidence="1">cv. Heinz 1706</strain>
    </source>
</reference>
<dbReference type="EnsemblPlants" id="Solyc03g007395.1.1">
    <property type="protein sequence ID" value="Solyc03g007395.1.1"/>
    <property type="gene ID" value="Solyc03g007395.1"/>
</dbReference>
<sequence>MHEILSCYVEPNSECSTIAIAFQSEKPSQLLINRGSITSGYRIVKYEAILLGEGLTLVSVRVERKILSTRATDQLYYGPFMADLNLIMYKVTVISSISDMLSAYAQISGIVSGWLKKVSMLKETTVPQEFTPTMTNFRIFEIWALSLLLHFLLKFMEQDNNKCTSQNVYPNLWAVSSSTINLKRDLKLKTFLLYGVGLEMGARNYIIPTTSVAH</sequence>
<name>A0A3Q7FG79_SOLLC</name>
<dbReference type="Proteomes" id="UP000004994">
    <property type="component" value="Chromosome 3"/>
</dbReference>
<keyword evidence="2" id="KW-1185">Reference proteome</keyword>
<dbReference type="AlphaFoldDB" id="A0A3Q7FG79"/>